<sequence>MRVLLAAPGSRGDFQPMLALALGLRAAGHEALLAARPLYAPDAAAFSVPFEPLGQDIDAFLRSQPAGAPGRTSPSGFQAFLEQEFLTHLERLPTLSRGADLVLGAGMSFAIRSAAESVGVPYLAVAYAPGVFLTGGRRSIAMPDVLLQTLRSFHARHGLPAVDELLAYAFALERVLLAADAELVGPLDGVKLWTPPTGALLLEDPRPLSAEVEAFLAAGEPPVYVGFGSLSGSQPALDERLVHEVAAAVGCRVLYFTGKAVLPQREPFGRVLPIGHASHGQLFARVRAVVHHGGAGTLAAAARAGVPQVVVPHAFDQPFWAERAHRLGIAPAPVPARGVDAHQLASALQQALTDGRLREQAQRLAATLNSRGGVDTAVAALTGRAVR</sequence>
<feature type="domain" description="Erythromycin biosynthesis protein CIII-like C-terminal" evidence="2">
    <location>
        <begin position="280"/>
        <end position="370"/>
    </location>
</feature>
<name>A0ABQ6QRK4_9BACT</name>
<dbReference type="InterPro" id="IPR002213">
    <property type="entry name" value="UDP_glucos_trans"/>
</dbReference>
<dbReference type="SUPFAM" id="SSF53756">
    <property type="entry name" value="UDP-Glycosyltransferase/glycogen phosphorylase"/>
    <property type="match status" value="1"/>
</dbReference>
<dbReference type="CDD" id="cd03784">
    <property type="entry name" value="GT1_Gtf-like"/>
    <property type="match status" value="1"/>
</dbReference>
<organism evidence="3 4">
    <name type="scientific">Corallococcus caeni</name>
    <dbReference type="NCBI Taxonomy" id="3082388"/>
    <lineage>
        <taxon>Bacteria</taxon>
        <taxon>Pseudomonadati</taxon>
        <taxon>Myxococcota</taxon>
        <taxon>Myxococcia</taxon>
        <taxon>Myxococcales</taxon>
        <taxon>Cystobacterineae</taxon>
        <taxon>Myxococcaceae</taxon>
        <taxon>Corallococcus</taxon>
    </lineage>
</organism>
<dbReference type="InterPro" id="IPR050426">
    <property type="entry name" value="Glycosyltransferase_28"/>
</dbReference>
<accession>A0ABQ6QRK4</accession>
<gene>
    <name evidence="3" type="ORF">ASNO1_25670</name>
</gene>
<evidence type="ECO:0000259" key="1">
    <source>
        <dbReference type="Pfam" id="PF03033"/>
    </source>
</evidence>
<dbReference type="Pfam" id="PF03033">
    <property type="entry name" value="Glyco_transf_28"/>
    <property type="match status" value="1"/>
</dbReference>
<comment type="caution">
    <text evidence="3">The sequence shown here is derived from an EMBL/GenBank/DDBJ whole genome shotgun (WGS) entry which is preliminary data.</text>
</comment>
<dbReference type="EMBL" id="BTTX01000002">
    <property type="protein sequence ID" value="GMU06314.1"/>
    <property type="molecule type" value="Genomic_DNA"/>
</dbReference>
<dbReference type="PANTHER" id="PTHR48050:SF13">
    <property type="entry name" value="STEROL 3-BETA-GLUCOSYLTRANSFERASE UGT80A2"/>
    <property type="match status" value="1"/>
</dbReference>
<dbReference type="InterPro" id="IPR010610">
    <property type="entry name" value="EryCIII-like_C"/>
</dbReference>
<feature type="domain" description="Glycosyltransferase family 28 N-terminal" evidence="1">
    <location>
        <begin position="3"/>
        <end position="84"/>
    </location>
</feature>
<proteinExistence type="predicted"/>
<reference evidence="3 4" key="1">
    <citation type="journal article" date="2024" name="Arch. Microbiol.">
        <title>Corallococcus caeni sp. nov., a novel myxobacterium isolated from activated sludge.</title>
        <authorList>
            <person name="Tomita S."/>
            <person name="Nakai R."/>
            <person name="Kuroda K."/>
            <person name="Kurashita H."/>
            <person name="Hatamoto M."/>
            <person name="Yamaguchi T."/>
            <person name="Narihiro T."/>
        </authorList>
    </citation>
    <scope>NUCLEOTIDE SEQUENCE [LARGE SCALE GENOMIC DNA]</scope>
    <source>
        <strain evidence="3 4">NO1</strain>
    </source>
</reference>
<dbReference type="PANTHER" id="PTHR48050">
    <property type="entry name" value="STEROL 3-BETA-GLUCOSYLTRANSFERASE"/>
    <property type="match status" value="1"/>
</dbReference>
<dbReference type="Pfam" id="PF06722">
    <property type="entry name" value="EryCIII-like_C"/>
    <property type="match status" value="1"/>
</dbReference>
<keyword evidence="4" id="KW-1185">Reference proteome</keyword>
<protein>
    <submittedName>
        <fullName evidence="3">Glycosyltransferase</fullName>
    </submittedName>
</protein>
<evidence type="ECO:0000259" key="2">
    <source>
        <dbReference type="Pfam" id="PF06722"/>
    </source>
</evidence>
<dbReference type="Gene3D" id="3.40.50.2000">
    <property type="entry name" value="Glycogen Phosphorylase B"/>
    <property type="match status" value="2"/>
</dbReference>
<dbReference type="Proteomes" id="UP001342631">
    <property type="component" value="Unassembled WGS sequence"/>
</dbReference>
<evidence type="ECO:0000313" key="4">
    <source>
        <dbReference type="Proteomes" id="UP001342631"/>
    </source>
</evidence>
<dbReference type="RefSeq" id="WP_338277117.1">
    <property type="nucleotide sequence ID" value="NZ_BTTX01000002.1"/>
</dbReference>
<evidence type="ECO:0000313" key="3">
    <source>
        <dbReference type="EMBL" id="GMU06314.1"/>
    </source>
</evidence>
<dbReference type="InterPro" id="IPR004276">
    <property type="entry name" value="GlycoTrans_28_N"/>
</dbReference>